<feature type="chain" id="PRO_5045180494" evidence="1">
    <location>
        <begin position="19"/>
        <end position="180"/>
    </location>
</feature>
<dbReference type="Proteomes" id="UP001595867">
    <property type="component" value="Unassembled WGS sequence"/>
</dbReference>
<name>A0ABV8J350_9ACTN</name>
<gene>
    <name evidence="2" type="ORF">ACFO0C_34020</name>
</gene>
<comment type="caution">
    <text evidence="2">The sequence shown here is derived from an EMBL/GenBank/DDBJ whole genome shotgun (WGS) entry which is preliminary data.</text>
</comment>
<keyword evidence="1" id="KW-0732">Signal</keyword>
<protein>
    <submittedName>
        <fullName evidence="2">Uncharacterized protein</fullName>
    </submittedName>
</protein>
<dbReference type="EMBL" id="JBHSBL010000023">
    <property type="protein sequence ID" value="MFC4069971.1"/>
    <property type="molecule type" value="Genomic_DNA"/>
</dbReference>
<dbReference type="InterPro" id="IPR027273">
    <property type="entry name" value="Neocarzinostatin-like"/>
</dbReference>
<evidence type="ECO:0000313" key="3">
    <source>
        <dbReference type="Proteomes" id="UP001595867"/>
    </source>
</evidence>
<keyword evidence="3" id="KW-1185">Reference proteome</keyword>
<evidence type="ECO:0000256" key="1">
    <source>
        <dbReference type="SAM" id="SignalP"/>
    </source>
</evidence>
<proteinExistence type="predicted"/>
<organism evidence="2 3">
    <name type="scientific">Actinoplanes subglobosus</name>
    <dbReference type="NCBI Taxonomy" id="1547892"/>
    <lineage>
        <taxon>Bacteria</taxon>
        <taxon>Bacillati</taxon>
        <taxon>Actinomycetota</taxon>
        <taxon>Actinomycetes</taxon>
        <taxon>Micromonosporales</taxon>
        <taxon>Micromonosporaceae</taxon>
        <taxon>Actinoplanes</taxon>
    </lineage>
</organism>
<reference evidence="3" key="1">
    <citation type="journal article" date="2019" name="Int. J. Syst. Evol. Microbiol.">
        <title>The Global Catalogue of Microorganisms (GCM) 10K type strain sequencing project: providing services to taxonomists for standard genome sequencing and annotation.</title>
        <authorList>
            <consortium name="The Broad Institute Genomics Platform"/>
            <consortium name="The Broad Institute Genome Sequencing Center for Infectious Disease"/>
            <person name="Wu L."/>
            <person name="Ma J."/>
        </authorList>
    </citation>
    <scope>NUCLEOTIDE SEQUENCE [LARGE SCALE GENOMIC DNA]</scope>
    <source>
        <strain evidence="3">TBRC 5832</strain>
    </source>
</reference>
<sequence>MSVVGAGAAVLTLGVASAASPAVVTADRATTVSGAAYQLTLSAEDTLAATGQTVTVTGHGYPTGQGVYVSLCVIPDGFDPAAPVYATTPTPCLGGADSSGATGASHWVSSSFLAGLIANSSKWTTEGTGVGGFAVNIYVNPNISATQVCGQTVRCAIVTRADHTGLSNRYVDLFVPVTFQ</sequence>
<feature type="signal peptide" evidence="1">
    <location>
        <begin position="1"/>
        <end position="18"/>
    </location>
</feature>
<dbReference type="RefSeq" id="WP_378070863.1">
    <property type="nucleotide sequence ID" value="NZ_JBHSBL010000023.1"/>
</dbReference>
<dbReference type="Gene3D" id="2.60.40.230">
    <property type="entry name" value="Neocarzinostatin-like"/>
    <property type="match status" value="1"/>
</dbReference>
<dbReference type="SUPFAM" id="SSF49319">
    <property type="entry name" value="Actinoxanthin-like"/>
    <property type="match status" value="1"/>
</dbReference>
<accession>A0ABV8J350</accession>
<evidence type="ECO:0000313" key="2">
    <source>
        <dbReference type="EMBL" id="MFC4069971.1"/>
    </source>
</evidence>